<feature type="domain" description="Saposin B-type" evidence="3">
    <location>
        <begin position="24"/>
        <end position="108"/>
    </location>
</feature>
<evidence type="ECO:0000256" key="2">
    <source>
        <dbReference type="SAM" id="SignalP"/>
    </source>
</evidence>
<protein>
    <submittedName>
        <fullName evidence="5 6">Saposin B-type domain-containing protein</fullName>
    </submittedName>
</protein>
<evidence type="ECO:0000259" key="3">
    <source>
        <dbReference type="PROSITE" id="PS50015"/>
    </source>
</evidence>
<evidence type="ECO:0000313" key="6">
    <source>
        <dbReference type="WBParaSite" id="PSAMB.scaffold6063size10283.g27839.t1"/>
    </source>
</evidence>
<keyword evidence="4" id="KW-1185">Reference proteome</keyword>
<dbReference type="Proteomes" id="UP000887566">
    <property type="component" value="Unplaced"/>
</dbReference>
<keyword evidence="1" id="KW-1015">Disulfide bond</keyword>
<organism evidence="4 6">
    <name type="scientific">Plectus sambesii</name>
    <dbReference type="NCBI Taxonomy" id="2011161"/>
    <lineage>
        <taxon>Eukaryota</taxon>
        <taxon>Metazoa</taxon>
        <taxon>Ecdysozoa</taxon>
        <taxon>Nematoda</taxon>
        <taxon>Chromadorea</taxon>
        <taxon>Plectida</taxon>
        <taxon>Plectina</taxon>
        <taxon>Plectoidea</taxon>
        <taxon>Plectidae</taxon>
        <taxon>Plectus</taxon>
    </lineage>
</organism>
<feature type="signal peptide" evidence="2">
    <location>
        <begin position="1"/>
        <end position="17"/>
    </location>
</feature>
<dbReference type="SUPFAM" id="SSF47862">
    <property type="entry name" value="Saposin"/>
    <property type="match status" value="1"/>
</dbReference>
<evidence type="ECO:0000256" key="1">
    <source>
        <dbReference type="ARBA" id="ARBA00023157"/>
    </source>
</evidence>
<dbReference type="AlphaFoldDB" id="A0A914X1M9"/>
<evidence type="ECO:0000313" key="4">
    <source>
        <dbReference type="Proteomes" id="UP000887566"/>
    </source>
</evidence>
<dbReference type="InterPro" id="IPR008139">
    <property type="entry name" value="SaposinB_dom"/>
</dbReference>
<feature type="chain" id="PRO_5041109667" evidence="2">
    <location>
        <begin position="18"/>
        <end position="108"/>
    </location>
</feature>
<dbReference type="WBParaSite" id="PSAMB.scaffold5451size11653.g26633.t1">
    <property type="protein sequence ID" value="PSAMB.scaffold5451size11653.g26633.t1"/>
    <property type="gene ID" value="PSAMB.scaffold5451size11653.g26633"/>
</dbReference>
<dbReference type="PROSITE" id="PS50015">
    <property type="entry name" value="SAP_B"/>
    <property type="match status" value="1"/>
</dbReference>
<evidence type="ECO:0000313" key="5">
    <source>
        <dbReference type="WBParaSite" id="PSAMB.scaffold5451size11653.g26633.t1"/>
    </source>
</evidence>
<reference evidence="5 6" key="1">
    <citation type="submission" date="2022-11" db="UniProtKB">
        <authorList>
            <consortium name="WormBaseParasite"/>
        </authorList>
    </citation>
    <scope>IDENTIFICATION</scope>
</reference>
<dbReference type="Gene3D" id="1.10.225.10">
    <property type="entry name" value="Saposin-like"/>
    <property type="match status" value="1"/>
</dbReference>
<sequence>MKTAIAVLLAIVVAIQATPQDKKIHFLCKPCEDVFKELEKYLPEIDKLTEEALDLGVDYVCKKVTLDIPFIDHVCDKLGDEAVADLYNYILTLDHYDPTACCKHIDCC</sequence>
<accession>A0A914X1M9</accession>
<keyword evidence="2" id="KW-0732">Signal</keyword>
<name>A0A914X1M9_9BILA</name>
<proteinExistence type="predicted"/>
<dbReference type="WBParaSite" id="PSAMB.scaffold6063size10283.g27839.t1">
    <property type="protein sequence ID" value="PSAMB.scaffold6063size10283.g27839.t1"/>
    <property type="gene ID" value="PSAMB.scaffold6063size10283.g27839"/>
</dbReference>
<dbReference type="InterPro" id="IPR011001">
    <property type="entry name" value="Saposin-like"/>
</dbReference>